<feature type="transmembrane region" description="Helical" evidence="11">
    <location>
        <begin position="156"/>
        <end position="175"/>
    </location>
</feature>
<dbReference type="Pfam" id="PF00672">
    <property type="entry name" value="HAMP"/>
    <property type="match status" value="1"/>
</dbReference>
<dbReference type="SUPFAM" id="SSF55874">
    <property type="entry name" value="ATPase domain of HSP90 chaperone/DNA topoisomerase II/histidine kinase"/>
    <property type="match status" value="1"/>
</dbReference>
<dbReference type="InterPro" id="IPR036890">
    <property type="entry name" value="HATPase_C_sf"/>
</dbReference>
<evidence type="ECO:0000256" key="5">
    <source>
        <dbReference type="ARBA" id="ARBA00022679"/>
    </source>
</evidence>
<comment type="subcellular location">
    <subcellularLocation>
        <location evidence="2">Cell membrane</location>
    </subcellularLocation>
</comment>
<dbReference type="InterPro" id="IPR005467">
    <property type="entry name" value="His_kinase_dom"/>
</dbReference>
<proteinExistence type="predicted"/>
<name>A0A941ITN8_9ACTN</name>
<evidence type="ECO:0000256" key="6">
    <source>
        <dbReference type="ARBA" id="ARBA00022692"/>
    </source>
</evidence>
<sequence>MSRRIALVTMGLITALLILAVVPLGLSLTANERASFRFAVESSARQLSAQAEEYLADHDPPTAMNQALAEASEGGDCAVVLRASGQVVATTACASGPPARASVLAGEVRSGAEQTAFAQQGDWLLAAVPVGDDGHFAGVAVLARSADPVNDRVGEVWAWLSVTGLAVLALGALLARRLARWVARPLTVLSSAASRLGDGDLDARAPTGEGPDEVRELSAVFNRMAERTASLIGAHREWVADVSHQLRTPLTALRLRVDLLADDAEQETAAEMAELQVEMARLASLVDGLLAVARAEGELPRPEAVRADQVVAERVAAWEPVAADRGVALDAMHTAAQPTLAHIGPGDLDQMLDNLIANALDSVPEGGHVRVSATGGRAAVVVRVVDDGPGMSEQARATAFRRFGRSGTGGSGLGLAIVNRLASVNGGRVTLEHTPGGGLTVRIELPAQR</sequence>
<evidence type="ECO:0000259" key="12">
    <source>
        <dbReference type="PROSITE" id="PS50109"/>
    </source>
</evidence>
<evidence type="ECO:0000256" key="2">
    <source>
        <dbReference type="ARBA" id="ARBA00004236"/>
    </source>
</evidence>
<dbReference type="InterPro" id="IPR003594">
    <property type="entry name" value="HATPase_dom"/>
</dbReference>
<evidence type="ECO:0000256" key="11">
    <source>
        <dbReference type="SAM" id="Phobius"/>
    </source>
</evidence>
<dbReference type="PROSITE" id="PS50885">
    <property type="entry name" value="HAMP"/>
    <property type="match status" value="1"/>
</dbReference>
<gene>
    <name evidence="14" type="ORF">KDL01_31545</name>
</gene>
<accession>A0A941ITN8</accession>
<dbReference type="Gene3D" id="6.10.340.10">
    <property type="match status" value="1"/>
</dbReference>
<keyword evidence="6 11" id="KW-0812">Transmembrane</keyword>
<comment type="catalytic activity">
    <reaction evidence="1">
        <text>ATP + protein L-histidine = ADP + protein N-phospho-L-histidine.</text>
        <dbReference type="EC" id="2.7.13.3"/>
    </reaction>
</comment>
<evidence type="ECO:0000313" key="14">
    <source>
        <dbReference type="EMBL" id="MBR7837852.1"/>
    </source>
</evidence>
<dbReference type="PROSITE" id="PS50109">
    <property type="entry name" value="HIS_KIN"/>
    <property type="match status" value="1"/>
</dbReference>
<dbReference type="Pfam" id="PF02518">
    <property type="entry name" value="HATPase_c"/>
    <property type="match status" value="1"/>
</dbReference>
<comment type="caution">
    <text evidence="14">The sequence shown here is derived from an EMBL/GenBank/DDBJ whole genome shotgun (WGS) entry which is preliminary data.</text>
</comment>
<dbReference type="GO" id="GO:0005886">
    <property type="term" value="C:plasma membrane"/>
    <property type="evidence" value="ECO:0007669"/>
    <property type="project" value="UniProtKB-SubCell"/>
</dbReference>
<dbReference type="SMART" id="SM00304">
    <property type="entry name" value="HAMP"/>
    <property type="match status" value="1"/>
</dbReference>
<dbReference type="InterPro" id="IPR004358">
    <property type="entry name" value="Sig_transdc_His_kin-like_C"/>
</dbReference>
<dbReference type="SUPFAM" id="SSF158472">
    <property type="entry name" value="HAMP domain-like"/>
    <property type="match status" value="1"/>
</dbReference>
<feature type="domain" description="HAMP" evidence="13">
    <location>
        <begin position="180"/>
        <end position="233"/>
    </location>
</feature>
<dbReference type="Gene3D" id="3.30.565.10">
    <property type="entry name" value="Histidine kinase-like ATPase, C-terminal domain"/>
    <property type="match status" value="1"/>
</dbReference>
<dbReference type="PANTHER" id="PTHR45436:SF5">
    <property type="entry name" value="SENSOR HISTIDINE KINASE TRCS"/>
    <property type="match status" value="1"/>
</dbReference>
<keyword evidence="4" id="KW-0597">Phosphoprotein</keyword>
<dbReference type="InterPro" id="IPR003660">
    <property type="entry name" value="HAMP_dom"/>
</dbReference>
<keyword evidence="8 11" id="KW-1133">Transmembrane helix</keyword>
<protein>
    <recommendedName>
        <fullName evidence="3">histidine kinase</fullName>
        <ecNumber evidence="3">2.7.13.3</ecNumber>
    </recommendedName>
</protein>
<evidence type="ECO:0000256" key="4">
    <source>
        <dbReference type="ARBA" id="ARBA00022553"/>
    </source>
</evidence>
<dbReference type="PRINTS" id="PR00344">
    <property type="entry name" value="BCTRLSENSOR"/>
</dbReference>
<dbReference type="SMART" id="SM00388">
    <property type="entry name" value="HisKA"/>
    <property type="match status" value="1"/>
</dbReference>
<dbReference type="AlphaFoldDB" id="A0A941ITN8"/>
<dbReference type="PANTHER" id="PTHR45436">
    <property type="entry name" value="SENSOR HISTIDINE KINASE YKOH"/>
    <property type="match status" value="1"/>
</dbReference>
<dbReference type="SMART" id="SM00387">
    <property type="entry name" value="HATPase_c"/>
    <property type="match status" value="1"/>
</dbReference>
<dbReference type="SUPFAM" id="SSF47384">
    <property type="entry name" value="Homodimeric domain of signal transducing histidine kinase"/>
    <property type="match status" value="1"/>
</dbReference>
<keyword evidence="10 11" id="KW-0472">Membrane</keyword>
<dbReference type="InterPro" id="IPR036097">
    <property type="entry name" value="HisK_dim/P_sf"/>
</dbReference>
<evidence type="ECO:0000256" key="7">
    <source>
        <dbReference type="ARBA" id="ARBA00022777"/>
    </source>
</evidence>
<evidence type="ECO:0000313" key="15">
    <source>
        <dbReference type="Proteomes" id="UP000675781"/>
    </source>
</evidence>
<evidence type="ECO:0000256" key="10">
    <source>
        <dbReference type="ARBA" id="ARBA00023136"/>
    </source>
</evidence>
<dbReference type="EC" id="2.7.13.3" evidence="3"/>
<dbReference type="InterPro" id="IPR050428">
    <property type="entry name" value="TCS_sensor_his_kinase"/>
</dbReference>
<keyword evidence="9" id="KW-0902">Two-component regulatory system</keyword>
<dbReference type="GO" id="GO:0000155">
    <property type="term" value="F:phosphorelay sensor kinase activity"/>
    <property type="evidence" value="ECO:0007669"/>
    <property type="project" value="InterPro"/>
</dbReference>
<evidence type="ECO:0000256" key="9">
    <source>
        <dbReference type="ARBA" id="ARBA00023012"/>
    </source>
</evidence>
<dbReference type="CDD" id="cd00075">
    <property type="entry name" value="HATPase"/>
    <property type="match status" value="1"/>
</dbReference>
<evidence type="ECO:0000259" key="13">
    <source>
        <dbReference type="PROSITE" id="PS50885"/>
    </source>
</evidence>
<reference evidence="14" key="1">
    <citation type="submission" date="2021-04" db="EMBL/GenBank/DDBJ databases">
        <title>Genome based classification of Actinospica acidithermotolerans sp. nov., an actinobacterium isolated from an Indonesian hot spring.</title>
        <authorList>
            <person name="Kusuma A.B."/>
            <person name="Putra K.E."/>
            <person name="Nafisah S."/>
            <person name="Loh J."/>
            <person name="Nouioui I."/>
            <person name="Goodfellow M."/>
        </authorList>
    </citation>
    <scope>NUCLEOTIDE SEQUENCE</scope>
    <source>
        <strain evidence="14">CSCA 57</strain>
    </source>
</reference>
<evidence type="ECO:0000256" key="1">
    <source>
        <dbReference type="ARBA" id="ARBA00000085"/>
    </source>
</evidence>
<dbReference type="InterPro" id="IPR003661">
    <property type="entry name" value="HisK_dim/P_dom"/>
</dbReference>
<dbReference type="Pfam" id="PF00512">
    <property type="entry name" value="HisKA"/>
    <property type="match status" value="1"/>
</dbReference>
<dbReference type="RefSeq" id="WP_212532313.1">
    <property type="nucleotide sequence ID" value="NZ_JAGSOG010000235.1"/>
</dbReference>
<dbReference type="Gene3D" id="1.10.287.130">
    <property type="match status" value="1"/>
</dbReference>
<keyword evidence="15" id="KW-1185">Reference proteome</keyword>
<evidence type="ECO:0000256" key="8">
    <source>
        <dbReference type="ARBA" id="ARBA00022989"/>
    </source>
</evidence>
<feature type="domain" description="Histidine kinase" evidence="12">
    <location>
        <begin position="241"/>
        <end position="449"/>
    </location>
</feature>
<keyword evidence="7 14" id="KW-0418">Kinase</keyword>
<evidence type="ECO:0000256" key="3">
    <source>
        <dbReference type="ARBA" id="ARBA00012438"/>
    </source>
</evidence>
<dbReference type="CDD" id="cd00082">
    <property type="entry name" value="HisKA"/>
    <property type="match status" value="1"/>
</dbReference>
<dbReference type="EMBL" id="JAGSOG010000235">
    <property type="protein sequence ID" value="MBR7837852.1"/>
    <property type="molecule type" value="Genomic_DNA"/>
</dbReference>
<dbReference type="CDD" id="cd06225">
    <property type="entry name" value="HAMP"/>
    <property type="match status" value="1"/>
</dbReference>
<dbReference type="Proteomes" id="UP000675781">
    <property type="component" value="Unassembled WGS sequence"/>
</dbReference>
<keyword evidence="5" id="KW-0808">Transferase</keyword>
<organism evidence="14 15">
    <name type="scientific">Actinospica durhamensis</name>
    <dbReference type="NCBI Taxonomy" id="1508375"/>
    <lineage>
        <taxon>Bacteria</taxon>
        <taxon>Bacillati</taxon>
        <taxon>Actinomycetota</taxon>
        <taxon>Actinomycetes</taxon>
        <taxon>Catenulisporales</taxon>
        <taxon>Actinospicaceae</taxon>
        <taxon>Actinospica</taxon>
    </lineage>
</organism>